<dbReference type="WBParaSite" id="jg19351">
    <property type="protein sequence ID" value="jg19351"/>
    <property type="gene ID" value="jg19351"/>
</dbReference>
<keyword evidence="1" id="KW-0812">Transmembrane</keyword>
<dbReference type="InterPro" id="IPR019425">
    <property type="entry name" value="7TM_GPCR_serpentine_rcpt_Srt"/>
</dbReference>
<reference evidence="3" key="1">
    <citation type="submission" date="2022-11" db="UniProtKB">
        <authorList>
            <consortium name="WormBaseParasite"/>
        </authorList>
    </citation>
    <scope>IDENTIFICATION</scope>
</reference>
<organism evidence="2 3">
    <name type="scientific">Ditylenchus dipsaci</name>
    <dbReference type="NCBI Taxonomy" id="166011"/>
    <lineage>
        <taxon>Eukaryota</taxon>
        <taxon>Metazoa</taxon>
        <taxon>Ecdysozoa</taxon>
        <taxon>Nematoda</taxon>
        <taxon>Chromadorea</taxon>
        <taxon>Rhabditida</taxon>
        <taxon>Tylenchina</taxon>
        <taxon>Tylenchomorpha</taxon>
        <taxon>Sphaerularioidea</taxon>
        <taxon>Anguinidae</taxon>
        <taxon>Anguininae</taxon>
        <taxon>Ditylenchus</taxon>
    </lineage>
</organism>
<keyword evidence="1" id="KW-1133">Transmembrane helix</keyword>
<evidence type="ECO:0000256" key="1">
    <source>
        <dbReference type="SAM" id="Phobius"/>
    </source>
</evidence>
<proteinExistence type="predicted"/>
<dbReference type="Pfam" id="PF10321">
    <property type="entry name" value="7TM_GPCR_Srt"/>
    <property type="match status" value="1"/>
</dbReference>
<evidence type="ECO:0000313" key="3">
    <source>
        <dbReference type="WBParaSite" id="jg19351"/>
    </source>
</evidence>
<sequence>MELYLLHPVEFQLLYNCTNINIDSVALAERTHTIEGVIMIVLSTFYYILYIPCTLSICKHLDLTVYRLLLWISITDMGILWVLGFAHGILAIQGAVFCSSPNFIYICGLFIRFFWLSESTCEMVLVFNRCLTTLSPRIEKALFGAVSASISYQCFQFRSGLYFFIHKLEIAKRMACTFCHVFVASNSWISTCYLFGVKQDYSKGHI</sequence>
<protein>
    <submittedName>
        <fullName evidence="3">Uncharacterized protein</fullName>
    </submittedName>
</protein>
<dbReference type="PANTHER" id="PTHR23021">
    <property type="entry name" value="SERPENTINE RECEPTOR, CLASS T"/>
    <property type="match status" value="1"/>
</dbReference>
<keyword evidence="1" id="KW-0472">Membrane</keyword>
<evidence type="ECO:0000313" key="2">
    <source>
        <dbReference type="Proteomes" id="UP000887574"/>
    </source>
</evidence>
<feature type="transmembrane region" description="Helical" evidence="1">
    <location>
        <begin position="90"/>
        <end position="115"/>
    </location>
</feature>
<feature type="transmembrane region" description="Helical" evidence="1">
    <location>
        <begin position="65"/>
        <end position="84"/>
    </location>
</feature>
<name>A0A915DGQ8_9BILA</name>
<keyword evidence="2" id="KW-1185">Reference proteome</keyword>
<feature type="transmembrane region" description="Helical" evidence="1">
    <location>
        <begin position="37"/>
        <end position="58"/>
    </location>
</feature>
<accession>A0A915DGQ8</accession>
<dbReference type="Proteomes" id="UP000887574">
    <property type="component" value="Unplaced"/>
</dbReference>
<dbReference type="AlphaFoldDB" id="A0A915DGQ8"/>